<gene>
    <name evidence="1" type="ORF">S01H1_74147</name>
</gene>
<accession>X0WV64</accession>
<organism evidence="1">
    <name type="scientific">marine sediment metagenome</name>
    <dbReference type="NCBI Taxonomy" id="412755"/>
    <lineage>
        <taxon>unclassified sequences</taxon>
        <taxon>metagenomes</taxon>
        <taxon>ecological metagenomes</taxon>
    </lineage>
</organism>
<dbReference type="AlphaFoldDB" id="X0WV64"/>
<dbReference type="Gene3D" id="1.20.1600.10">
    <property type="entry name" value="Outer membrane efflux proteins (OEP)"/>
    <property type="match status" value="1"/>
</dbReference>
<protein>
    <submittedName>
        <fullName evidence="1">Uncharacterized protein</fullName>
    </submittedName>
</protein>
<reference evidence="1" key="1">
    <citation type="journal article" date="2014" name="Front. Microbiol.">
        <title>High frequency of phylogenetically diverse reductive dehalogenase-homologous genes in deep subseafloor sedimentary metagenomes.</title>
        <authorList>
            <person name="Kawai M."/>
            <person name="Futagami T."/>
            <person name="Toyoda A."/>
            <person name="Takaki Y."/>
            <person name="Nishi S."/>
            <person name="Hori S."/>
            <person name="Arai W."/>
            <person name="Tsubouchi T."/>
            <person name="Morono Y."/>
            <person name="Uchiyama I."/>
            <person name="Ito T."/>
            <person name="Fujiyama A."/>
            <person name="Inagaki F."/>
            <person name="Takami H."/>
        </authorList>
    </citation>
    <scope>NUCLEOTIDE SEQUENCE</scope>
    <source>
        <strain evidence="1">Expedition CK06-06</strain>
    </source>
</reference>
<feature type="non-terminal residue" evidence="1">
    <location>
        <position position="71"/>
    </location>
</feature>
<evidence type="ECO:0000313" key="1">
    <source>
        <dbReference type="EMBL" id="GAG34540.1"/>
    </source>
</evidence>
<sequence>MKYWFFLLSSAFILFAGLNGCINLGPDYQRPELAVEIPESYKNNRTEPALNPVIEDRWWQDFDDPELNALV</sequence>
<name>X0WV64_9ZZZZ</name>
<comment type="caution">
    <text evidence="1">The sequence shown here is derived from an EMBL/GenBank/DDBJ whole genome shotgun (WGS) entry which is preliminary data.</text>
</comment>
<dbReference type="EMBL" id="BARS01049579">
    <property type="protein sequence ID" value="GAG34540.1"/>
    <property type="molecule type" value="Genomic_DNA"/>
</dbReference>
<proteinExistence type="predicted"/>